<proteinExistence type="predicted"/>
<evidence type="ECO:0000313" key="2">
    <source>
        <dbReference type="Proteomes" id="UP001501310"/>
    </source>
</evidence>
<dbReference type="RefSeq" id="WP_344709165.1">
    <property type="nucleotide sequence ID" value="NZ_BAAAZD010000001.1"/>
</dbReference>
<dbReference type="EMBL" id="BAAAZD010000001">
    <property type="protein sequence ID" value="GAA4001723.1"/>
    <property type="molecule type" value="Genomic_DNA"/>
</dbReference>
<accession>A0ABP7RSR5</accession>
<reference evidence="2" key="1">
    <citation type="journal article" date="2019" name="Int. J. Syst. Evol. Microbiol.">
        <title>The Global Catalogue of Microorganisms (GCM) 10K type strain sequencing project: providing services to taxonomists for standard genome sequencing and annotation.</title>
        <authorList>
            <consortium name="The Broad Institute Genomics Platform"/>
            <consortium name="The Broad Institute Genome Sequencing Center for Infectious Disease"/>
            <person name="Wu L."/>
            <person name="Ma J."/>
        </authorList>
    </citation>
    <scope>NUCLEOTIDE SEQUENCE [LARGE SCALE GENOMIC DNA]</scope>
    <source>
        <strain evidence="2">JCM 16603</strain>
    </source>
</reference>
<gene>
    <name evidence="1" type="ORF">GCM10022211_10940</name>
</gene>
<protein>
    <submittedName>
        <fullName evidence="1">Uncharacterized protein</fullName>
    </submittedName>
</protein>
<name>A0ABP7RSR5_9SPHN</name>
<comment type="caution">
    <text evidence="1">The sequence shown here is derived from an EMBL/GenBank/DDBJ whole genome shotgun (WGS) entry which is preliminary data.</text>
</comment>
<sequence>MISLLLALAVVQDAPANPIQAAAMSFSACVKSKVPAVAPALTPEAGADDVIKQCDAQRAGLETAVESAIAAAPPEQQAMAREQYKAGMARGRQGLIDGIKAMRAAPAK</sequence>
<dbReference type="Proteomes" id="UP001501310">
    <property type="component" value="Unassembled WGS sequence"/>
</dbReference>
<keyword evidence="2" id="KW-1185">Reference proteome</keyword>
<evidence type="ECO:0000313" key="1">
    <source>
        <dbReference type="EMBL" id="GAA4001723.1"/>
    </source>
</evidence>
<organism evidence="1 2">
    <name type="scientific">Sphingomonas humi</name>
    <dbReference type="NCBI Taxonomy" id="335630"/>
    <lineage>
        <taxon>Bacteria</taxon>
        <taxon>Pseudomonadati</taxon>
        <taxon>Pseudomonadota</taxon>
        <taxon>Alphaproteobacteria</taxon>
        <taxon>Sphingomonadales</taxon>
        <taxon>Sphingomonadaceae</taxon>
        <taxon>Sphingomonas</taxon>
    </lineage>
</organism>